<evidence type="ECO:0000313" key="1">
    <source>
        <dbReference type="EMBL" id="CAE7679389.1"/>
    </source>
</evidence>
<protein>
    <submittedName>
        <fullName evidence="1">Uncharacterized protein</fullName>
    </submittedName>
</protein>
<dbReference type="Gene3D" id="1.20.120.20">
    <property type="entry name" value="Apolipoprotein"/>
    <property type="match status" value="1"/>
</dbReference>
<dbReference type="SUPFAM" id="SSF58113">
    <property type="entry name" value="Apolipoprotein A-I"/>
    <property type="match status" value="1"/>
</dbReference>
<evidence type="ECO:0000313" key="2">
    <source>
        <dbReference type="Proteomes" id="UP000649617"/>
    </source>
</evidence>
<organism evidence="1 2">
    <name type="scientific">Symbiodinium pilosum</name>
    <name type="common">Dinoflagellate</name>
    <dbReference type="NCBI Taxonomy" id="2952"/>
    <lineage>
        <taxon>Eukaryota</taxon>
        <taxon>Sar</taxon>
        <taxon>Alveolata</taxon>
        <taxon>Dinophyceae</taxon>
        <taxon>Suessiales</taxon>
        <taxon>Symbiodiniaceae</taxon>
        <taxon>Symbiodinium</taxon>
    </lineage>
</organism>
<dbReference type="OrthoDB" id="445427at2759"/>
<comment type="caution">
    <text evidence="1">The sequence shown here is derived from an EMBL/GenBank/DDBJ whole genome shotgun (WGS) entry which is preliminary data.</text>
</comment>
<keyword evidence="2" id="KW-1185">Reference proteome</keyword>
<name>A0A812WMP8_SYMPI</name>
<feature type="non-terminal residue" evidence="1">
    <location>
        <position position="1"/>
    </location>
</feature>
<feature type="non-terminal residue" evidence="1">
    <location>
        <position position="126"/>
    </location>
</feature>
<dbReference type="Proteomes" id="UP000649617">
    <property type="component" value="Unassembled WGS sequence"/>
</dbReference>
<dbReference type="EMBL" id="CAJNIZ010044146">
    <property type="protein sequence ID" value="CAE7679389.1"/>
    <property type="molecule type" value="Genomic_DNA"/>
</dbReference>
<gene>
    <name evidence="1" type="ORF">SPIL2461_LOCUS18884</name>
</gene>
<accession>A0A812WMP8</accession>
<proteinExistence type="predicted"/>
<dbReference type="AlphaFoldDB" id="A0A812WMP8"/>
<sequence length="126" mass="14042">VRRLNELESLQKEDSRHRADIDALRDHLASALEALRGDQAGGREAMEASTRAEIQALRSQVNGWMEALSITRQQPLQPTTPTVTDDRFEVFEKLREDLNDECGELAERLGADVAALRAQMAEGLAE</sequence>
<reference evidence="1" key="1">
    <citation type="submission" date="2021-02" db="EMBL/GenBank/DDBJ databases">
        <authorList>
            <person name="Dougan E. K."/>
            <person name="Rhodes N."/>
            <person name="Thang M."/>
            <person name="Chan C."/>
        </authorList>
    </citation>
    <scope>NUCLEOTIDE SEQUENCE</scope>
</reference>